<evidence type="ECO:0000259" key="7">
    <source>
        <dbReference type="PROSITE" id="PS50109"/>
    </source>
</evidence>
<reference evidence="8" key="1">
    <citation type="submission" date="2013-03" db="EMBL/GenBank/DDBJ databases">
        <title>Genome Sequence of the Profundibacterium mesophilum strain KAUST100406-0324T from Red Sea, a novel genus in the family Rhodobacteraceae.</title>
        <authorList>
            <person name="Essack M."/>
            <person name="Alam I."/>
            <person name="Lafi F."/>
            <person name="Alawi W."/>
            <person name="Kamanu F."/>
            <person name="Al-Suwailem A."/>
            <person name="Lee O.O."/>
            <person name="Xu Y."/>
            <person name="Bajic V."/>
            <person name="Qian P.-Y."/>
            <person name="Archer J."/>
        </authorList>
    </citation>
    <scope>NUCLEOTIDE SEQUENCE</scope>
    <source>
        <strain evidence="8">KAUST100406-0324</strain>
    </source>
</reference>
<dbReference type="InterPro" id="IPR036890">
    <property type="entry name" value="HATPase_C_sf"/>
</dbReference>
<dbReference type="PANTHER" id="PTHR44936">
    <property type="entry name" value="SENSOR PROTEIN CREC"/>
    <property type="match status" value="1"/>
</dbReference>
<dbReference type="EMBL" id="APKE01000010">
    <property type="protein sequence ID" value="KAF0676854.1"/>
    <property type="molecule type" value="Genomic_DNA"/>
</dbReference>
<dbReference type="Proteomes" id="UP000698242">
    <property type="component" value="Unassembled WGS sequence"/>
</dbReference>
<keyword evidence="6" id="KW-0902">Two-component regulatory system</keyword>
<dbReference type="PRINTS" id="PR00344">
    <property type="entry name" value="BCTRLSENSOR"/>
</dbReference>
<dbReference type="PROSITE" id="PS50109">
    <property type="entry name" value="HIS_KIN"/>
    <property type="match status" value="1"/>
</dbReference>
<dbReference type="PANTHER" id="PTHR44936:SF9">
    <property type="entry name" value="SENSOR PROTEIN CREC"/>
    <property type="match status" value="1"/>
</dbReference>
<keyword evidence="3" id="KW-0597">Phosphoprotein</keyword>
<dbReference type="SMART" id="SM00387">
    <property type="entry name" value="HATPase_c"/>
    <property type="match status" value="1"/>
</dbReference>
<dbReference type="OrthoDB" id="9815202at2"/>
<evidence type="ECO:0000256" key="4">
    <source>
        <dbReference type="ARBA" id="ARBA00022679"/>
    </source>
</evidence>
<evidence type="ECO:0000256" key="6">
    <source>
        <dbReference type="ARBA" id="ARBA00023012"/>
    </source>
</evidence>
<dbReference type="InterPro" id="IPR003594">
    <property type="entry name" value="HATPase_dom"/>
</dbReference>
<dbReference type="InterPro" id="IPR050980">
    <property type="entry name" value="2C_sensor_his_kinase"/>
</dbReference>
<accession>A0A921NY41</accession>
<name>A0A921NY41_9RHOB</name>
<protein>
    <recommendedName>
        <fullName evidence="2">histidine kinase</fullName>
        <ecNumber evidence="2">2.7.13.3</ecNumber>
    </recommendedName>
</protein>
<dbReference type="Gene3D" id="3.30.565.10">
    <property type="entry name" value="Histidine kinase-like ATPase, C-terminal domain"/>
    <property type="match status" value="1"/>
</dbReference>
<comment type="catalytic activity">
    <reaction evidence="1">
        <text>ATP + protein L-histidine = ADP + protein N-phospho-L-histidine.</text>
        <dbReference type="EC" id="2.7.13.3"/>
    </reaction>
</comment>
<dbReference type="InterPro" id="IPR005467">
    <property type="entry name" value="His_kinase_dom"/>
</dbReference>
<dbReference type="InterPro" id="IPR004358">
    <property type="entry name" value="Sig_transdc_His_kin-like_C"/>
</dbReference>
<dbReference type="Pfam" id="PF02518">
    <property type="entry name" value="HATPase_c"/>
    <property type="match status" value="1"/>
</dbReference>
<keyword evidence="9" id="KW-1185">Reference proteome</keyword>
<dbReference type="EC" id="2.7.13.3" evidence="2"/>
<evidence type="ECO:0000256" key="3">
    <source>
        <dbReference type="ARBA" id="ARBA00022553"/>
    </source>
</evidence>
<dbReference type="RefSeq" id="WP_159964075.1">
    <property type="nucleotide sequence ID" value="NZ_APKE01000010.1"/>
</dbReference>
<evidence type="ECO:0000313" key="9">
    <source>
        <dbReference type="Proteomes" id="UP000698242"/>
    </source>
</evidence>
<feature type="domain" description="Histidine kinase" evidence="7">
    <location>
        <begin position="1"/>
        <end position="101"/>
    </location>
</feature>
<evidence type="ECO:0000256" key="2">
    <source>
        <dbReference type="ARBA" id="ARBA00012438"/>
    </source>
</evidence>
<dbReference type="CDD" id="cd00075">
    <property type="entry name" value="HATPase"/>
    <property type="match status" value="1"/>
</dbReference>
<organism evidence="8 9">
    <name type="scientific">Profundibacterium mesophilum KAUST100406-0324</name>
    <dbReference type="NCBI Taxonomy" id="1037889"/>
    <lineage>
        <taxon>Bacteria</taxon>
        <taxon>Pseudomonadati</taxon>
        <taxon>Pseudomonadota</taxon>
        <taxon>Alphaproteobacteria</taxon>
        <taxon>Rhodobacterales</taxon>
        <taxon>Roseobacteraceae</taxon>
        <taxon>Profundibacterium</taxon>
    </lineage>
</organism>
<sequence length="101" mass="10274">MLASLLDNAMIHGAPRDSEIAVAMDFTAKAASLGVEDDGPGIPTDLRERVFDRVFCAEVGGGTGCGLGLAIARDAALAHGGTVRLVPGMPGARFEAILPLA</sequence>
<keyword evidence="4 8" id="KW-0808">Transferase</keyword>
<evidence type="ECO:0000313" key="8">
    <source>
        <dbReference type="EMBL" id="KAF0676854.1"/>
    </source>
</evidence>
<dbReference type="GO" id="GO:0000160">
    <property type="term" value="P:phosphorelay signal transduction system"/>
    <property type="evidence" value="ECO:0007669"/>
    <property type="project" value="UniProtKB-KW"/>
</dbReference>
<dbReference type="GO" id="GO:0004673">
    <property type="term" value="F:protein histidine kinase activity"/>
    <property type="evidence" value="ECO:0007669"/>
    <property type="project" value="UniProtKB-EC"/>
</dbReference>
<dbReference type="AlphaFoldDB" id="A0A921NY41"/>
<gene>
    <name evidence="8" type="ORF">PMES_00650</name>
</gene>
<proteinExistence type="predicted"/>
<dbReference type="SUPFAM" id="SSF55874">
    <property type="entry name" value="ATPase domain of HSP90 chaperone/DNA topoisomerase II/histidine kinase"/>
    <property type="match status" value="1"/>
</dbReference>
<evidence type="ECO:0000256" key="1">
    <source>
        <dbReference type="ARBA" id="ARBA00000085"/>
    </source>
</evidence>
<evidence type="ECO:0000256" key="5">
    <source>
        <dbReference type="ARBA" id="ARBA00022777"/>
    </source>
</evidence>
<keyword evidence="5 8" id="KW-0418">Kinase</keyword>
<comment type="caution">
    <text evidence="8">The sequence shown here is derived from an EMBL/GenBank/DDBJ whole genome shotgun (WGS) entry which is preliminary data.</text>
</comment>